<dbReference type="NCBIfam" id="NF002083">
    <property type="entry name" value="PRK00913.3-5"/>
    <property type="match status" value="1"/>
</dbReference>
<dbReference type="PANTHER" id="PTHR11963">
    <property type="entry name" value="LEUCINE AMINOPEPTIDASE-RELATED"/>
    <property type="match status" value="1"/>
</dbReference>
<feature type="domain" description="Cytosol aminopeptidase" evidence="9">
    <location>
        <begin position="311"/>
        <end position="318"/>
    </location>
</feature>
<dbReference type="SUPFAM" id="SSF52949">
    <property type="entry name" value="Macro domain-like"/>
    <property type="match status" value="1"/>
</dbReference>
<dbReference type="EMBL" id="JBGMEI010000013">
    <property type="protein sequence ID" value="MFO3666143.1"/>
    <property type="molecule type" value="Genomic_DNA"/>
</dbReference>
<dbReference type="Pfam" id="PF02789">
    <property type="entry name" value="Peptidase_M17_N"/>
    <property type="match status" value="1"/>
</dbReference>
<sequence>MQVNFNNYKKANLVKFAYKNHSDNPYFKAELGEILPNPSENTILLGLGEKEKLDKESFKKAIYKLAKSAIKLDLDELSFEKENIDIEDNEFVSQIIEAVSLASYNFDHYKEEKSGKIENINFKEDLDDEDLDDENSNAIPEQLTVLDAQAFARDLVNLRSNDIYPESLAQATKERLTRNVEVKVYDEKQIKDLGLTAYLEVGKGSDNPPRFIVMEYLNGPQDQKPIVFVGKGITYDSGGYSIKPSNGMKTMNADMGGAGTVIGALDAISSNELKVNVIGIVAACENSISGRSYKPGDVIKARNGLTIEVDNTDAEGRITLADAVNYGATEYDPEFIVDLATLTGACLVALAETYTGAVTNDQETFEKVLAAANEADEKIWQLPNDDTIRKYNESEVADVKNSGGRLGGTITAGQFIENFIEEKPWVHLDIAGTAYLSKAQGLYEKGATGVHVKTLYNLAKSYSK</sequence>
<dbReference type="PANTHER" id="PTHR11963:SF23">
    <property type="entry name" value="CYTOSOL AMINOPEPTIDASE"/>
    <property type="match status" value="1"/>
</dbReference>
<dbReference type="EC" id="3.4.11.10" evidence="8"/>
<feature type="binding site" evidence="8">
    <location>
        <position position="254"/>
    </location>
    <ligand>
        <name>Mn(2+)</name>
        <dbReference type="ChEBI" id="CHEBI:29035"/>
        <label>2</label>
    </ligand>
</feature>
<comment type="catalytic activity">
    <reaction evidence="1 8">
        <text>Release of an N-terminal amino acid, Xaa-|-Yaa-, in which Xaa is preferably Leu, but may be other amino acids including Pro although not Arg or Lys, and Yaa may be Pro. Amino acid amides and methyl esters are also readily hydrolyzed, but rates on arylamides are exceedingly low.</text>
        <dbReference type="EC" id="3.4.11.1"/>
    </reaction>
</comment>
<evidence type="ECO:0000256" key="3">
    <source>
        <dbReference type="ARBA" id="ARBA00009528"/>
    </source>
</evidence>
<feature type="binding site" evidence="8">
    <location>
        <position position="231"/>
    </location>
    <ligand>
        <name>Mn(2+)</name>
        <dbReference type="ChEBI" id="CHEBI:29035"/>
        <label>2</label>
    </ligand>
</feature>
<comment type="subcellular location">
    <subcellularLocation>
        <location evidence="8">Cytoplasm</location>
    </subcellularLocation>
</comment>
<evidence type="ECO:0000256" key="1">
    <source>
        <dbReference type="ARBA" id="ARBA00000135"/>
    </source>
</evidence>
<comment type="similarity">
    <text evidence="3 8">Belongs to the peptidase M17 family.</text>
</comment>
<dbReference type="PRINTS" id="PR00481">
    <property type="entry name" value="LAMNOPPTDASE"/>
</dbReference>
<dbReference type="InterPro" id="IPR023042">
    <property type="entry name" value="Peptidase_M17_leu_NH2_pept"/>
</dbReference>
<dbReference type="InterPro" id="IPR000819">
    <property type="entry name" value="Peptidase_M17_C"/>
</dbReference>
<dbReference type="Pfam" id="PF00883">
    <property type="entry name" value="Peptidase_M17"/>
    <property type="match status" value="1"/>
</dbReference>
<dbReference type="Proteomes" id="UP001637996">
    <property type="component" value="Unassembled WGS sequence"/>
</dbReference>
<keyword evidence="4 8" id="KW-0031">Aminopeptidase</keyword>
<comment type="cofactor">
    <cofactor evidence="8">
        <name>Mn(2+)</name>
        <dbReference type="ChEBI" id="CHEBI:29035"/>
    </cofactor>
    <text evidence="8">Binds 2 manganese ions per subunit.</text>
</comment>
<feature type="active site" evidence="8">
    <location>
        <position position="243"/>
    </location>
</feature>
<evidence type="ECO:0000256" key="4">
    <source>
        <dbReference type="ARBA" id="ARBA00022438"/>
    </source>
</evidence>
<accession>A0ABW9MAZ9</accession>
<keyword evidence="8" id="KW-0963">Cytoplasm</keyword>
<feature type="active site" evidence="8">
    <location>
        <position position="317"/>
    </location>
</feature>
<feature type="binding site" evidence="8">
    <location>
        <position position="315"/>
    </location>
    <ligand>
        <name>Mn(2+)</name>
        <dbReference type="ChEBI" id="CHEBI:29035"/>
        <label>1</label>
    </ligand>
</feature>
<dbReference type="InterPro" id="IPR011356">
    <property type="entry name" value="Leucine_aapep/pepB"/>
</dbReference>
<reference evidence="10 11" key="1">
    <citation type="journal article" date="2025" name="Anaerobe">
        <title>Description of Anaerococcus kampingiae sp. nov., Anaerococcus groningensis sp. nov., Anaerococcus martiniensis sp. nov., and Anaerococcus cruorum sp. nov., isolated from human clinical specimens.</title>
        <authorList>
            <person name="Boiten K.E."/>
            <person name="Meijer J."/>
            <person name="van Wezel E.M."/>
            <person name="Veloo A.C.M."/>
        </authorList>
    </citation>
    <scope>NUCLEOTIDE SEQUENCE [LARGE SCALE GENOMIC DNA]</scope>
    <source>
        <strain evidence="10 11">ENR0831</strain>
    </source>
</reference>
<dbReference type="PROSITE" id="PS00631">
    <property type="entry name" value="CYTOSOL_AP"/>
    <property type="match status" value="1"/>
</dbReference>
<dbReference type="GO" id="GO:0004177">
    <property type="term" value="F:aminopeptidase activity"/>
    <property type="evidence" value="ECO:0007669"/>
    <property type="project" value="UniProtKB-KW"/>
</dbReference>
<dbReference type="Gene3D" id="3.40.630.10">
    <property type="entry name" value="Zn peptidases"/>
    <property type="match status" value="1"/>
</dbReference>
<dbReference type="RefSeq" id="WP_410031781.1">
    <property type="nucleotide sequence ID" value="NZ_JBGMEI010000013.1"/>
</dbReference>
<feature type="binding site" evidence="8">
    <location>
        <position position="315"/>
    </location>
    <ligand>
        <name>Mn(2+)</name>
        <dbReference type="ChEBI" id="CHEBI:29035"/>
        <label>2</label>
    </ligand>
</feature>
<feature type="binding site" evidence="8">
    <location>
        <position position="236"/>
    </location>
    <ligand>
        <name>Mn(2+)</name>
        <dbReference type="ChEBI" id="CHEBI:29035"/>
        <label>1</label>
    </ligand>
</feature>
<evidence type="ECO:0000313" key="11">
    <source>
        <dbReference type="Proteomes" id="UP001637996"/>
    </source>
</evidence>
<dbReference type="Gene3D" id="3.40.220.10">
    <property type="entry name" value="Leucine Aminopeptidase, subunit E, domain 1"/>
    <property type="match status" value="1"/>
</dbReference>
<evidence type="ECO:0000256" key="5">
    <source>
        <dbReference type="ARBA" id="ARBA00022670"/>
    </source>
</evidence>
<dbReference type="InterPro" id="IPR043472">
    <property type="entry name" value="Macro_dom-like"/>
</dbReference>
<comment type="catalytic activity">
    <reaction evidence="2 8">
        <text>Release of an N-terminal amino acid, preferentially leucine, but not glutamic or aspartic acids.</text>
        <dbReference type="EC" id="3.4.11.10"/>
    </reaction>
</comment>
<keyword evidence="11" id="KW-1185">Reference proteome</keyword>
<dbReference type="SUPFAM" id="SSF53187">
    <property type="entry name" value="Zn-dependent exopeptidases"/>
    <property type="match status" value="1"/>
</dbReference>
<evidence type="ECO:0000313" key="10">
    <source>
        <dbReference type="EMBL" id="MFO3666143.1"/>
    </source>
</evidence>
<gene>
    <name evidence="8" type="primary">pepA</name>
    <name evidence="10" type="ORF">ACCQ41_07815</name>
</gene>
<proteinExistence type="inferred from homology"/>
<comment type="caution">
    <text evidence="10">The sequence shown here is derived from an EMBL/GenBank/DDBJ whole genome shotgun (WGS) entry which is preliminary data.</text>
</comment>
<protein>
    <recommendedName>
        <fullName evidence="8">Probable cytosol aminopeptidase</fullName>
        <ecNumber evidence="8">3.4.11.1</ecNumber>
    </recommendedName>
    <alternativeName>
        <fullName evidence="8">Leucine aminopeptidase</fullName>
        <shortName evidence="8">LAP</shortName>
        <ecNumber evidence="8">3.4.11.10</ecNumber>
    </alternativeName>
    <alternativeName>
        <fullName evidence="8">Leucyl aminopeptidase</fullName>
    </alternativeName>
</protein>
<feature type="binding site" evidence="8">
    <location>
        <position position="236"/>
    </location>
    <ligand>
        <name>Mn(2+)</name>
        <dbReference type="ChEBI" id="CHEBI:29035"/>
        <label>2</label>
    </ligand>
</feature>
<dbReference type="HAMAP" id="MF_00181">
    <property type="entry name" value="Cytosol_peptidase_M17"/>
    <property type="match status" value="1"/>
</dbReference>
<evidence type="ECO:0000259" key="9">
    <source>
        <dbReference type="PROSITE" id="PS00631"/>
    </source>
</evidence>
<evidence type="ECO:0000256" key="6">
    <source>
        <dbReference type="ARBA" id="ARBA00022801"/>
    </source>
</evidence>
<evidence type="ECO:0000256" key="7">
    <source>
        <dbReference type="ARBA" id="ARBA00049972"/>
    </source>
</evidence>
<evidence type="ECO:0000256" key="8">
    <source>
        <dbReference type="HAMAP-Rule" id="MF_00181"/>
    </source>
</evidence>
<comment type="function">
    <text evidence="7 8">Presumably involved in the processing and regular turnover of intracellular proteins. Catalyzes the removal of unsubstituted N-terminal amino acids from various peptides.</text>
</comment>
<keyword evidence="8" id="KW-0479">Metal-binding</keyword>
<name>A0ABW9MAZ9_9FIRM</name>
<keyword evidence="5 8" id="KW-0645">Protease</keyword>
<organism evidence="10 11">
    <name type="scientific">Anaerococcus martiniensis</name>
    <dbReference type="NCBI Taxonomy" id="3115615"/>
    <lineage>
        <taxon>Bacteria</taxon>
        <taxon>Bacillati</taxon>
        <taxon>Bacillota</taxon>
        <taxon>Tissierellia</taxon>
        <taxon>Tissierellales</taxon>
        <taxon>Peptoniphilaceae</taxon>
        <taxon>Anaerococcus</taxon>
    </lineage>
</organism>
<evidence type="ECO:0000256" key="2">
    <source>
        <dbReference type="ARBA" id="ARBA00000967"/>
    </source>
</evidence>
<dbReference type="InterPro" id="IPR008283">
    <property type="entry name" value="Peptidase_M17_N"/>
</dbReference>
<dbReference type="CDD" id="cd00433">
    <property type="entry name" value="Peptidase_M17"/>
    <property type="match status" value="1"/>
</dbReference>
<keyword evidence="6 8" id="KW-0378">Hydrolase</keyword>
<feature type="binding site" evidence="8">
    <location>
        <position position="313"/>
    </location>
    <ligand>
        <name>Mn(2+)</name>
        <dbReference type="ChEBI" id="CHEBI:29035"/>
        <label>1</label>
    </ligand>
</feature>
<keyword evidence="8" id="KW-0464">Manganese</keyword>
<dbReference type="EC" id="3.4.11.1" evidence="8"/>